<dbReference type="PROSITE" id="PS51123">
    <property type="entry name" value="OMPA_2"/>
    <property type="match status" value="1"/>
</dbReference>
<accession>A0A2W5V8V9</accession>
<organism evidence="7 8">
    <name type="scientific">Archangium gephyra</name>
    <dbReference type="NCBI Taxonomy" id="48"/>
    <lineage>
        <taxon>Bacteria</taxon>
        <taxon>Pseudomonadati</taxon>
        <taxon>Myxococcota</taxon>
        <taxon>Myxococcia</taxon>
        <taxon>Myxococcales</taxon>
        <taxon>Cystobacterineae</taxon>
        <taxon>Archangiaceae</taxon>
        <taxon>Archangium</taxon>
    </lineage>
</organism>
<evidence type="ECO:0000256" key="4">
    <source>
        <dbReference type="PROSITE-ProRule" id="PRU00473"/>
    </source>
</evidence>
<dbReference type="AlphaFoldDB" id="A0A2W5V8V9"/>
<proteinExistence type="predicted"/>
<dbReference type="InterPro" id="IPR036737">
    <property type="entry name" value="OmpA-like_sf"/>
</dbReference>
<protein>
    <recommendedName>
        <fullName evidence="6">OmpA-like domain-containing protein</fullName>
    </recommendedName>
</protein>
<dbReference type="PANTHER" id="PTHR30329:SF21">
    <property type="entry name" value="LIPOPROTEIN YIAD-RELATED"/>
    <property type="match status" value="1"/>
</dbReference>
<dbReference type="EMBL" id="QFQP01000012">
    <property type="protein sequence ID" value="PZR12314.1"/>
    <property type="molecule type" value="Genomic_DNA"/>
</dbReference>
<feature type="domain" description="OmpA-like" evidence="6">
    <location>
        <begin position="85"/>
        <end position="201"/>
    </location>
</feature>
<gene>
    <name evidence="7" type="ORF">DI536_15540</name>
</gene>
<evidence type="ECO:0000256" key="2">
    <source>
        <dbReference type="ARBA" id="ARBA00023136"/>
    </source>
</evidence>
<evidence type="ECO:0000313" key="8">
    <source>
        <dbReference type="Proteomes" id="UP000249061"/>
    </source>
</evidence>
<dbReference type="Pfam" id="PF00691">
    <property type="entry name" value="OmpA"/>
    <property type="match status" value="1"/>
</dbReference>
<feature type="region of interest" description="Disordered" evidence="5">
    <location>
        <begin position="176"/>
        <end position="201"/>
    </location>
</feature>
<dbReference type="GO" id="GO:0009279">
    <property type="term" value="C:cell outer membrane"/>
    <property type="evidence" value="ECO:0007669"/>
    <property type="project" value="UniProtKB-SubCell"/>
</dbReference>
<dbReference type="InterPro" id="IPR006664">
    <property type="entry name" value="OMP_bac"/>
</dbReference>
<sequence>MFATASRRMRYRKPECAWKSPVMARCRSTFSERKSRSSAPVAKHQRMAPLRRAALVFFVFSGCATTGSNTTATQAPRDVSELVELSGDSILVKETIEFPHGESTIATRSYDLLDAVAKILNSTDSITKLIIEGHTDITGEPAANQPLSVARAQAVKKYLESRGVAANRLEAVGYGHDRPVDSNDTEAGRAKNRRVEFKVSR</sequence>
<evidence type="ECO:0000313" key="7">
    <source>
        <dbReference type="EMBL" id="PZR12314.1"/>
    </source>
</evidence>
<dbReference type="Proteomes" id="UP000249061">
    <property type="component" value="Unassembled WGS sequence"/>
</dbReference>
<dbReference type="PANTHER" id="PTHR30329">
    <property type="entry name" value="STATOR ELEMENT OF FLAGELLAR MOTOR COMPLEX"/>
    <property type="match status" value="1"/>
</dbReference>
<evidence type="ECO:0000256" key="3">
    <source>
        <dbReference type="ARBA" id="ARBA00023237"/>
    </source>
</evidence>
<comment type="caution">
    <text evidence="7">The sequence shown here is derived from an EMBL/GenBank/DDBJ whole genome shotgun (WGS) entry which is preliminary data.</text>
</comment>
<evidence type="ECO:0000259" key="6">
    <source>
        <dbReference type="PROSITE" id="PS51123"/>
    </source>
</evidence>
<dbReference type="SUPFAM" id="SSF103088">
    <property type="entry name" value="OmpA-like"/>
    <property type="match status" value="1"/>
</dbReference>
<name>A0A2W5V8V9_9BACT</name>
<dbReference type="PRINTS" id="PR01021">
    <property type="entry name" value="OMPADOMAIN"/>
</dbReference>
<dbReference type="InterPro" id="IPR006665">
    <property type="entry name" value="OmpA-like"/>
</dbReference>
<dbReference type="Gene3D" id="3.30.1330.60">
    <property type="entry name" value="OmpA-like domain"/>
    <property type="match status" value="1"/>
</dbReference>
<evidence type="ECO:0000256" key="5">
    <source>
        <dbReference type="SAM" id="MobiDB-lite"/>
    </source>
</evidence>
<dbReference type="CDD" id="cd07185">
    <property type="entry name" value="OmpA_C-like"/>
    <property type="match status" value="1"/>
</dbReference>
<comment type="subcellular location">
    <subcellularLocation>
        <location evidence="1">Cell outer membrane</location>
    </subcellularLocation>
</comment>
<evidence type="ECO:0000256" key="1">
    <source>
        <dbReference type="ARBA" id="ARBA00004442"/>
    </source>
</evidence>
<reference evidence="7 8" key="1">
    <citation type="submission" date="2017-08" db="EMBL/GenBank/DDBJ databases">
        <title>Infants hospitalized years apart are colonized by the same room-sourced microbial strains.</title>
        <authorList>
            <person name="Brooks B."/>
            <person name="Olm M.R."/>
            <person name="Firek B.A."/>
            <person name="Baker R."/>
            <person name="Thomas B.C."/>
            <person name="Morowitz M.J."/>
            <person name="Banfield J.F."/>
        </authorList>
    </citation>
    <scope>NUCLEOTIDE SEQUENCE [LARGE SCALE GENOMIC DNA]</scope>
    <source>
        <strain evidence="7">S2_003_000_R2_14</strain>
    </source>
</reference>
<keyword evidence="2 4" id="KW-0472">Membrane</keyword>
<dbReference type="InterPro" id="IPR050330">
    <property type="entry name" value="Bact_OuterMem_StrucFunc"/>
</dbReference>
<keyword evidence="3" id="KW-0998">Cell outer membrane</keyword>